<evidence type="ECO:0000313" key="12">
    <source>
        <dbReference type="EMBL" id="UPQ79300.1"/>
    </source>
</evidence>
<evidence type="ECO:0000256" key="9">
    <source>
        <dbReference type="SAM" id="Phobius"/>
    </source>
</evidence>
<accession>A0ABY4KIT5</accession>
<dbReference type="Gene3D" id="3.40.50.300">
    <property type="entry name" value="P-loop containing nucleotide triphosphate hydrolases"/>
    <property type="match status" value="1"/>
</dbReference>
<keyword evidence="13" id="KW-1185">Reference proteome</keyword>
<feature type="domain" description="Tyrosine-protein kinase G-rich" evidence="11">
    <location>
        <begin position="455"/>
        <end position="532"/>
    </location>
</feature>
<dbReference type="SUPFAM" id="SSF52540">
    <property type="entry name" value="P-loop containing nucleoside triphosphate hydrolases"/>
    <property type="match status" value="1"/>
</dbReference>
<dbReference type="Pfam" id="PF13807">
    <property type="entry name" value="GNVR"/>
    <property type="match status" value="1"/>
</dbReference>
<protein>
    <recommendedName>
        <fullName evidence="2">non-specific protein-tyrosine kinase</fullName>
        <ecNumber evidence="2">2.7.10.2</ecNumber>
    </recommendedName>
</protein>
<keyword evidence="5" id="KW-0418">Kinase</keyword>
<dbReference type="NCBIfam" id="TIGR01007">
    <property type="entry name" value="eps_fam"/>
    <property type="match status" value="1"/>
</dbReference>
<evidence type="ECO:0000259" key="10">
    <source>
        <dbReference type="Pfam" id="PF13614"/>
    </source>
</evidence>
<feature type="domain" description="AAA" evidence="10">
    <location>
        <begin position="610"/>
        <end position="753"/>
    </location>
</feature>
<keyword evidence="6" id="KW-0067">ATP-binding</keyword>
<reference evidence="12" key="1">
    <citation type="submission" date="2022-04" db="EMBL/GenBank/DDBJ databases">
        <title>Consumption of N2O by Flavobacterium azooxidireducens sp. nov. isolated from Decomposing Leaf Litter of Phragmites australis (Cav.).</title>
        <authorList>
            <person name="Behrendt U."/>
            <person name="Spanner T."/>
            <person name="Augustin J."/>
            <person name="Horn M.A."/>
            <person name="Kolb S."/>
            <person name="Ulrich A."/>
        </authorList>
    </citation>
    <scope>NUCLEOTIDE SEQUENCE</scope>
    <source>
        <strain evidence="12">IGB 4-14</strain>
    </source>
</reference>
<feature type="transmembrane region" description="Helical" evidence="9">
    <location>
        <begin position="515"/>
        <end position="536"/>
    </location>
</feature>
<feature type="transmembrane region" description="Helical" evidence="9">
    <location>
        <begin position="28"/>
        <end position="46"/>
    </location>
</feature>
<dbReference type="GO" id="GO:0004715">
    <property type="term" value="F:non-membrane spanning protein tyrosine kinase activity"/>
    <property type="evidence" value="ECO:0007669"/>
    <property type="project" value="UniProtKB-EC"/>
</dbReference>
<evidence type="ECO:0000256" key="2">
    <source>
        <dbReference type="ARBA" id="ARBA00011903"/>
    </source>
</evidence>
<dbReference type="InterPro" id="IPR025669">
    <property type="entry name" value="AAA_dom"/>
</dbReference>
<keyword evidence="4" id="KW-0547">Nucleotide-binding</keyword>
<dbReference type="Proteomes" id="UP000830583">
    <property type="component" value="Chromosome"/>
</dbReference>
<keyword evidence="3 12" id="KW-0808">Transferase</keyword>
<comment type="catalytic activity">
    <reaction evidence="8">
        <text>L-tyrosyl-[protein] + ATP = O-phospho-L-tyrosyl-[protein] + ADP + H(+)</text>
        <dbReference type="Rhea" id="RHEA:10596"/>
        <dbReference type="Rhea" id="RHEA-COMP:10136"/>
        <dbReference type="Rhea" id="RHEA-COMP:20101"/>
        <dbReference type="ChEBI" id="CHEBI:15378"/>
        <dbReference type="ChEBI" id="CHEBI:30616"/>
        <dbReference type="ChEBI" id="CHEBI:46858"/>
        <dbReference type="ChEBI" id="CHEBI:61978"/>
        <dbReference type="ChEBI" id="CHEBI:456216"/>
        <dbReference type="EC" id="2.7.10.2"/>
    </reaction>
</comment>
<gene>
    <name evidence="12" type="ORF">M0M57_00320</name>
</gene>
<evidence type="ECO:0000259" key="11">
    <source>
        <dbReference type="Pfam" id="PF13807"/>
    </source>
</evidence>
<keyword evidence="9" id="KW-0472">Membrane</keyword>
<organism evidence="12 13">
    <name type="scientific">Flavobacterium azooxidireducens</name>
    <dbReference type="NCBI Taxonomy" id="1871076"/>
    <lineage>
        <taxon>Bacteria</taxon>
        <taxon>Pseudomonadati</taxon>
        <taxon>Bacteroidota</taxon>
        <taxon>Flavobacteriia</taxon>
        <taxon>Flavobacteriales</taxon>
        <taxon>Flavobacteriaceae</taxon>
        <taxon>Flavobacterium</taxon>
    </lineage>
</organism>
<proteinExistence type="inferred from homology"/>
<dbReference type="RefSeq" id="WP_248434322.1">
    <property type="nucleotide sequence ID" value="NZ_CP096205.1"/>
</dbReference>
<comment type="similarity">
    <text evidence="1">Belongs to the CpsD/CapB family.</text>
</comment>
<dbReference type="EMBL" id="CP096205">
    <property type="protein sequence ID" value="UPQ79300.1"/>
    <property type="molecule type" value="Genomic_DNA"/>
</dbReference>
<dbReference type="InterPro" id="IPR050445">
    <property type="entry name" value="Bact_polysacc_biosynth/exp"/>
</dbReference>
<dbReference type="EC" id="2.7.10.2" evidence="2"/>
<keyword evidence="9" id="KW-1133">Transmembrane helix</keyword>
<sequence>MLESKDFTLFENQIKFDLKGFIIKTAGYWKWFLVSWIVAFVIAYNVNIRKEKIYELQTTIAVKEERNPFFTTNTSLVFNWGGSSDQVQSLSSTLKSRSHNELVVSKLDFFIDYLKEDKYYLKDMYGLVPFKVVLDKSKPQLLKSLISIKFVSENEYDLSVNFEEDYSETFIYDTNSLSKKGVNTGVFTKRFKIDQATNLPFLNFQLEKVEYFGNYIGQEFFIKFNTFDATVSKYRNIKTGIDKDASSLINLSLQGTNKNRLVTYLNETVKTIIKVQLEKKNQFATNTIAFIDSTLMAMESKLKENESELKTFSKNKNYYQINTGGSQISNKILNFEVEKDGIVRKIAYYNSLKNYLVSSVDFSKLPAPSVAGIDDPNIAQNVSKIITLSTERAQKPYLVKNPKLFKDFDVQIDALKSVLLENISTAKTSAEYDLSVINSKLNQAESEISKLPEDEQEILKITRKYDLNNAIFTNFLSKRNEANIVKAANLADVHFIDPAKDIGDGQIGPNTKVNYVLAFFLGLFIPLLAVFIIFFLENTILNAEDISKLTTIPIIGIIGIKHTKSNLAVFEKQKSSLSESFRAIRSSLQFMYKKNKIEGAKTLMLTSSISGEGKTFCSINIATVFALSEKKTIIVGLDLRKPKIFDDFKIKNDIGVVNHLIGQKSLDEVIQNTHIPFLDVITSGPIPPNPSELLIGETMDKFISDLKERYDYIILDTPPVGLVADAIELAVYADLTLYIVRQNYTKKEMINLLNNRIQREELKNVSIVFNGFENRAKYGTGYGQGYGYGYGYGYVYGNYSNGYGEEEKPTSLKEKIQKKFKR</sequence>
<evidence type="ECO:0000256" key="1">
    <source>
        <dbReference type="ARBA" id="ARBA00007316"/>
    </source>
</evidence>
<evidence type="ECO:0000256" key="5">
    <source>
        <dbReference type="ARBA" id="ARBA00022777"/>
    </source>
</evidence>
<evidence type="ECO:0000313" key="13">
    <source>
        <dbReference type="Proteomes" id="UP000830583"/>
    </source>
</evidence>
<dbReference type="InterPro" id="IPR005702">
    <property type="entry name" value="Wzc-like_C"/>
</dbReference>
<evidence type="ECO:0000256" key="3">
    <source>
        <dbReference type="ARBA" id="ARBA00022679"/>
    </source>
</evidence>
<dbReference type="PANTHER" id="PTHR32309">
    <property type="entry name" value="TYROSINE-PROTEIN KINASE"/>
    <property type="match status" value="1"/>
</dbReference>
<evidence type="ECO:0000256" key="4">
    <source>
        <dbReference type="ARBA" id="ARBA00022741"/>
    </source>
</evidence>
<name>A0ABY4KIT5_9FLAO</name>
<dbReference type="InterPro" id="IPR027417">
    <property type="entry name" value="P-loop_NTPase"/>
</dbReference>
<evidence type="ECO:0000256" key="6">
    <source>
        <dbReference type="ARBA" id="ARBA00022840"/>
    </source>
</evidence>
<dbReference type="PANTHER" id="PTHR32309:SF13">
    <property type="entry name" value="FERRIC ENTEROBACTIN TRANSPORT PROTEIN FEPE"/>
    <property type="match status" value="1"/>
</dbReference>
<dbReference type="InterPro" id="IPR032807">
    <property type="entry name" value="GNVR"/>
</dbReference>
<evidence type="ECO:0000256" key="7">
    <source>
        <dbReference type="ARBA" id="ARBA00023137"/>
    </source>
</evidence>
<dbReference type="CDD" id="cd05387">
    <property type="entry name" value="BY-kinase"/>
    <property type="match status" value="1"/>
</dbReference>
<evidence type="ECO:0000256" key="8">
    <source>
        <dbReference type="ARBA" id="ARBA00051245"/>
    </source>
</evidence>
<keyword evidence="7" id="KW-0829">Tyrosine-protein kinase</keyword>
<keyword evidence="9" id="KW-0812">Transmembrane</keyword>
<dbReference type="Pfam" id="PF13614">
    <property type="entry name" value="AAA_31"/>
    <property type="match status" value="1"/>
</dbReference>